<organism evidence="2 3">
    <name type="scientific">Larkinella punicea</name>
    <dbReference type="NCBI Taxonomy" id="2315727"/>
    <lineage>
        <taxon>Bacteria</taxon>
        <taxon>Pseudomonadati</taxon>
        <taxon>Bacteroidota</taxon>
        <taxon>Cytophagia</taxon>
        <taxon>Cytophagales</taxon>
        <taxon>Spirosomataceae</taxon>
        <taxon>Larkinella</taxon>
    </lineage>
</organism>
<dbReference type="RefSeq" id="WP_114408077.1">
    <property type="nucleotide sequence ID" value="NZ_QOWE01000018.1"/>
</dbReference>
<dbReference type="OrthoDB" id="953811at2"/>
<sequence>MKFFFLPVLLSLMLTGVQSVSGANATTAINPDTLTRQQLQDFGEEAKIRIKAFVDYLGIIADKDRPFDERNGAIRQALLMFKKDVSVEVSNINTGGRTILPLRQYLEKIKALKYDKVQITNFESVRLDDWKKQPDGSYQATGLFFQAFKAWRNGVPVYQDKTTKKIEADLRVREDPFYKEKNWMVLLGNITVDATVRDDN</sequence>
<dbReference type="AlphaFoldDB" id="A0A368JK30"/>
<name>A0A368JK30_9BACT</name>
<evidence type="ECO:0000313" key="3">
    <source>
        <dbReference type="Proteomes" id="UP000253383"/>
    </source>
</evidence>
<feature type="signal peptide" evidence="1">
    <location>
        <begin position="1"/>
        <end position="25"/>
    </location>
</feature>
<dbReference type="EMBL" id="QOWE01000018">
    <property type="protein sequence ID" value="RCR67645.1"/>
    <property type="molecule type" value="Genomic_DNA"/>
</dbReference>
<protein>
    <recommendedName>
        <fullName evidence="4">ABC transporter substrate-binding protein</fullName>
    </recommendedName>
</protein>
<evidence type="ECO:0000256" key="1">
    <source>
        <dbReference type="SAM" id="SignalP"/>
    </source>
</evidence>
<keyword evidence="3" id="KW-1185">Reference proteome</keyword>
<feature type="chain" id="PRO_5016736334" description="ABC transporter substrate-binding protein" evidence="1">
    <location>
        <begin position="26"/>
        <end position="200"/>
    </location>
</feature>
<gene>
    <name evidence="2" type="ORF">DUE52_21320</name>
</gene>
<reference evidence="2 3" key="1">
    <citation type="submission" date="2018-07" db="EMBL/GenBank/DDBJ databases">
        <title>Genome analysis of Larkinella rosea.</title>
        <authorList>
            <person name="Zhou Z."/>
            <person name="Wang G."/>
        </authorList>
    </citation>
    <scope>NUCLEOTIDE SEQUENCE [LARGE SCALE GENOMIC DNA]</scope>
    <source>
        <strain evidence="3">zzj9</strain>
    </source>
</reference>
<evidence type="ECO:0000313" key="2">
    <source>
        <dbReference type="EMBL" id="RCR67645.1"/>
    </source>
</evidence>
<proteinExistence type="predicted"/>
<comment type="caution">
    <text evidence="2">The sequence shown here is derived from an EMBL/GenBank/DDBJ whole genome shotgun (WGS) entry which is preliminary data.</text>
</comment>
<keyword evidence="1" id="KW-0732">Signal</keyword>
<evidence type="ECO:0008006" key="4">
    <source>
        <dbReference type="Google" id="ProtNLM"/>
    </source>
</evidence>
<accession>A0A368JK30</accession>
<dbReference type="Proteomes" id="UP000253383">
    <property type="component" value="Unassembled WGS sequence"/>
</dbReference>